<reference evidence="1 2" key="1">
    <citation type="journal article" date="2018" name="Microbes Environ.">
        <title>Comparative Genomic Insights into Endofungal Lifestyles of Two Bacterial Endosymbionts, Mycoavidus cysteinexigens and Burkholderia rhizoxinica.</title>
        <authorList>
            <person name="Sharmin D."/>
            <person name="Guo Y."/>
            <person name="Nishizawa T."/>
            <person name="Ohshima S."/>
            <person name="Sato Y."/>
            <person name="Takashima Y."/>
            <person name="Narisawa K."/>
            <person name="Ohta H."/>
        </authorList>
    </citation>
    <scope>NUCLEOTIDE SEQUENCE [LARGE SCALE GENOMIC DNA]</scope>
    <source>
        <strain evidence="1 2">B1-EB</strain>
    </source>
</reference>
<evidence type="ECO:0000313" key="1">
    <source>
        <dbReference type="EMBL" id="BBE08609.1"/>
    </source>
</evidence>
<accession>A0A2Z6ET72</accession>
<proteinExistence type="predicted"/>
<gene>
    <name evidence="1" type="ORF">MCB1EB_0448</name>
</gene>
<dbReference type="AlphaFoldDB" id="A0A2Z6ET72"/>
<organism evidence="1 2">
    <name type="scientific">Mycoavidus cysteinexigens</name>
    <dbReference type="NCBI Taxonomy" id="1553431"/>
    <lineage>
        <taxon>Bacteria</taxon>
        <taxon>Pseudomonadati</taxon>
        <taxon>Pseudomonadota</taxon>
        <taxon>Betaproteobacteria</taxon>
        <taxon>Burkholderiales</taxon>
        <taxon>Burkholderiaceae</taxon>
        <taxon>Mycoavidus</taxon>
    </lineage>
</organism>
<dbReference type="RefSeq" id="WP_045363194.1">
    <property type="nucleotide sequence ID" value="NZ_AP018150.1"/>
</dbReference>
<evidence type="ECO:0000313" key="2">
    <source>
        <dbReference type="Proteomes" id="UP000282597"/>
    </source>
</evidence>
<name>A0A2Z6ET72_9BURK</name>
<dbReference type="EMBL" id="AP018150">
    <property type="protein sequence ID" value="BBE08609.1"/>
    <property type="molecule type" value="Genomic_DNA"/>
</dbReference>
<dbReference type="KEGG" id="mcys:MCB1EB_0448"/>
<keyword evidence="2" id="KW-1185">Reference proteome</keyword>
<sequence>MYQLNIEAARLAEQRSSRITVPGEYVGQFMQAVEVTSPHKTRGIELVFETENKARAYFTLWTLDIDKKELYAYRYLNALMVCLGLEKLESGPGAIRKWDEEASGMVTKSVQVFKALLDKEIGVLLDTEEYEKRDGGIGIRVAPVGFFCTSTKRMASEILDQTREAEQLKELSKMLKHRPLKKSNIPFSRESCATAPSPLSDIDDDILF</sequence>
<dbReference type="Proteomes" id="UP000282597">
    <property type="component" value="Chromosome"/>
</dbReference>
<protein>
    <submittedName>
        <fullName evidence="1">Uncharacterized protein</fullName>
    </submittedName>
</protein>